<evidence type="ECO:0000256" key="4">
    <source>
        <dbReference type="ARBA" id="ARBA00022833"/>
    </source>
</evidence>
<dbReference type="InterPro" id="IPR001293">
    <property type="entry name" value="Znf_TRAF"/>
</dbReference>
<gene>
    <name evidence="7" type="ORF">SBAD_LOCUS12626</name>
</gene>
<dbReference type="Proteomes" id="UP000270296">
    <property type="component" value="Unassembled WGS sequence"/>
</dbReference>
<dbReference type="PROSITE" id="PS50181">
    <property type="entry name" value="FBOX"/>
    <property type="match status" value="1"/>
</dbReference>
<evidence type="ECO:0000256" key="3">
    <source>
        <dbReference type="ARBA" id="ARBA00022786"/>
    </source>
</evidence>
<evidence type="ECO:0000313" key="8">
    <source>
        <dbReference type="Proteomes" id="UP000270296"/>
    </source>
</evidence>
<keyword evidence="2" id="KW-0863">Zinc-finger</keyword>
<dbReference type="InterPro" id="IPR043013">
    <property type="entry name" value="Znf_TRAF_N"/>
</dbReference>
<proteinExistence type="predicted"/>
<dbReference type="InterPro" id="IPR001810">
    <property type="entry name" value="F-box_dom"/>
</dbReference>
<dbReference type="PANTHER" id="PTHR15933:SF20">
    <property type="entry name" value="F-BOX DOMAIN-CONTAINING PROTEIN"/>
    <property type="match status" value="1"/>
</dbReference>
<dbReference type="SUPFAM" id="SSF49599">
    <property type="entry name" value="TRAF domain-like"/>
    <property type="match status" value="1"/>
</dbReference>
<evidence type="ECO:0000256" key="2">
    <source>
        <dbReference type="ARBA" id="ARBA00022771"/>
    </source>
</evidence>
<dbReference type="GO" id="GO:0061630">
    <property type="term" value="F:ubiquitin protein ligase activity"/>
    <property type="evidence" value="ECO:0007669"/>
    <property type="project" value="InterPro"/>
</dbReference>
<evidence type="ECO:0000256" key="1">
    <source>
        <dbReference type="ARBA" id="ARBA00022723"/>
    </source>
</evidence>
<organism evidence="9">
    <name type="scientific">Soboliphyme baturini</name>
    <dbReference type="NCBI Taxonomy" id="241478"/>
    <lineage>
        <taxon>Eukaryota</taxon>
        <taxon>Metazoa</taxon>
        <taxon>Ecdysozoa</taxon>
        <taxon>Nematoda</taxon>
        <taxon>Enoplea</taxon>
        <taxon>Dorylaimia</taxon>
        <taxon>Dioctophymatida</taxon>
        <taxon>Dioctophymatoidea</taxon>
        <taxon>Soboliphymatidae</taxon>
        <taxon>Soboliphyme</taxon>
    </lineage>
</organism>
<keyword evidence="8" id="KW-1185">Reference proteome</keyword>
<feature type="compositionally biased region" description="Acidic residues" evidence="5">
    <location>
        <begin position="190"/>
        <end position="208"/>
    </location>
</feature>
<evidence type="ECO:0000313" key="7">
    <source>
        <dbReference type="EMBL" id="VDP50376.1"/>
    </source>
</evidence>
<protein>
    <submittedName>
        <fullName evidence="9">F-box domain-containing protein</fullName>
    </submittedName>
</protein>
<dbReference type="EMBL" id="UZAM01018339">
    <property type="protein sequence ID" value="VDP50376.1"/>
    <property type="molecule type" value="Genomic_DNA"/>
</dbReference>
<dbReference type="Pfam" id="PF15965">
    <property type="entry name" value="zf-TRAF_2"/>
    <property type="match status" value="1"/>
</dbReference>
<keyword evidence="4" id="KW-0862">Zinc</keyword>
<name>A0A183J9S8_9BILA</name>
<feature type="region of interest" description="Disordered" evidence="5">
    <location>
        <begin position="187"/>
        <end position="213"/>
    </location>
</feature>
<dbReference type="Gene3D" id="3.30.40.150">
    <property type="entry name" value="TRAF-like zinc-finger, N-terminal subdomain"/>
    <property type="match status" value="1"/>
</dbReference>
<feature type="domain" description="F-box" evidence="6">
    <location>
        <begin position="376"/>
        <end position="430"/>
    </location>
</feature>
<evidence type="ECO:0000313" key="9">
    <source>
        <dbReference type="WBParaSite" id="SBAD_0001303601-mRNA-1"/>
    </source>
</evidence>
<evidence type="ECO:0000259" key="6">
    <source>
        <dbReference type="PROSITE" id="PS50181"/>
    </source>
</evidence>
<reference evidence="7 8" key="2">
    <citation type="submission" date="2018-11" db="EMBL/GenBank/DDBJ databases">
        <authorList>
            <consortium name="Pathogen Informatics"/>
        </authorList>
    </citation>
    <scope>NUCLEOTIDE SEQUENCE [LARGE SCALE GENOMIC DNA]</scope>
</reference>
<dbReference type="InterPro" id="IPR036047">
    <property type="entry name" value="F-box-like_dom_sf"/>
</dbReference>
<dbReference type="InterPro" id="IPR031890">
    <property type="entry name" value="Fbxo30/Fbxo40"/>
</dbReference>
<dbReference type="PANTHER" id="PTHR15933">
    <property type="entry name" value="PROTEIN CBG16327"/>
    <property type="match status" value="1"/>
</dbReference>
<dbReference type="OrthoDB" id="5918172at2759"/>
<dbReference type="WBParaSite" id="SBAD_0001303601-mRNA-1">
    <property type="protein sequence ID" value="SBAD_0001303601-mRNA-1"/>
    <property type="gene ID" value="SBAD_0001303601"/>
</dbReference>
<dbReference type="SUPFAM" id="SSF81383">
    <property type="entry name" value="F-box domain"/>
    <property type="match status" value="1"/>
</dbReference>
<accession>A0A183J9S8</accession>
<dbReference type="Pfam" id="PF15966">
    <property type="entry name" value="F-box_4"/>
    <property type="match status" value="1"/>
</dbReference>
<dbReference type="AlphaFoldDB" id="A0A183J9S8"/>
<keyword evidence="3" id="KW-0833">Ubl conjugation pathway</keyword>
<evidence type="ECO:0000256" key="5">
    <source>
        <dbReference type="SAM" id="MobiDB-lite"/>
    </source>
</evidence>
<dbReference type="GO" id="GO:0008270">
    <property type="term" value="F:zinc ion binding"/>
    <property type="evidence" value="ECO:0007669"/>
    <property type="project" value="UniProtKB-KW"/>
</dbReference>
<keyword evidence="1" id="KW-0479">Metal-binding</keyword>
<reference evidence="9" key="1">
    <citation type="submission" date="2016-06" db="UniProtKB">
        <authorList>
            <consortium name="WormBaseParasite"/>
        </authorList>
    </citation>
    <scope>IDENTIFICATION</scope>
</reference>
<sequence>MEDPAGNCPSDDGGTDHQLTCHLHCDHCFKGSRCDLGAAGAIGKTKVICAVIHCPNACGCSFHQCRLNEHLLLCSLAKVRCVNSIYGCPWWLLRGQRGTHLTKCPASVVYCSLQRSRELLDKNVKSFTTSDNVGSVSLTETTPIDVALALDDQRKILDLLKVKKSIRKKYCNRFNLFYPIIPLNDASPNDGEENAGEEEDVEEEEEEDQRSKACPVSRECFQCRMDPSSQHLHTVGSMDTTPTSSDRNYRLVKTENPVPLPKFYQGLGLHVGLSSEFFSSYMPKPRNYFTIMCDCKMRRDEVGLHYQNVHLNVVNSLDGWIVARCPNFLLGCKVFALRLSLSSSPTNLHDVISFDAATGTFPIRTISDDDGPPFECLDLLSLPDVALIRVFDFLDSFGLFCVSQTCRRLRKLCHTILPKRGLVEVLWVKQTNNGVVHWKPSKKKWFFSREIVNHSSWTVQPVDRILNHLRQCPFTELVEHPSKVPVLRFSKHKSSVSL</sequence>